<evidence type="ECO:0000256" key="1">
    <source>
        <dbReference type="ARBA" id="ARBA00004141"/>
    </source>
</evidence>
<proteinExistence type="inferred from homology"/>
<gene>
    <name evidence="10" type="ORF">ORV05_34955</name>
</gene>
<feature type="region of interest" description="Disordered" evidence="8">
    <location>
        <begin position="1"/>
        <end position="26"/>
    </location>
</feature>
<reference evidence="10" key="1">
    <citation type="submission" date="2022-11" db="EMBL/GenBank/DDBJ databases">
        <authorList>
            <person name="Mo P."/>
        </authorList>
    </citation>
    <scope>NUCLEOTIDE SEQUENCE</scope>
    <source>
        <strain evidence="10">HUAS 11-8</strain>
    </source>
</reference>
<feature type="transmembrane region" description="Helical" evidence="9">
    <location>
        <begin position="294"/>
        <end position="316"/>
    </location>
</feature>
<evidence type="ECO:0000256" key="7">
    <source>
        <dbReference type="PIRNR" id="PIRNR002744"/>
    </source>
</evidence>
<accession>A0ABY7B125</accession>
<evidence type="ECO:0000256" key="8">
    <source>
        <dbReference type="SAM" id="MobiDB-lite"/>
    </source>
</evidence>
<feature type="compositionally biased region" description="Basic and acidic residues" evidence="8">
    <location>
        <begin position="1"/>
        <end position="14"/>
    </location>
</feature>
<keyword evidence="11" id="KW-1185">Reference proteome</keyword>
<feature type="transmembrane region" description="Helical" evidence="9">
    <location>
        <begin position="366"/>
        <end position="385"/>
    </location>
</feature>
<sequence>MTQLDHRRDERDEQPTDNSIEHTLTPIPDHLRTSSAAHQFWIWMGANIAPINWVLGALGINLGLSLVQTIGVLVAGNLAGMLIFGFFVLMGQRTSVSQMVLSRSAFGRVGAFLPAALQGVLAVGWCAINTWIILDLVVSLCARLGLPSGFGMKIGLAALIMLIQVSLAAVGFRAIARFEKWTVPVTLLVLTAMTAVAWTRSGVHWGYQGGGLHGAALWSALSSLMTAIGIGWGITWFAYAADYSRFVPRTVPPRRLYAASVLGQFLPTVWLGVLGATLATVSQAVDPGQLVVQAFGGLAVPVILLVIHGPIATNILNIYSCGLCAQTLGWRVDRRVLSVAVGVFALAFTCFLIARNGFAESLDGWLSGLVTWVAPWATIMLIHFYGIRRQRVDVAALFDRGRLAAVSWPAVIAFLLGAAATWSFEYGIPRWLQGPFATAAGGLDLSWLAGSLVAGLSYLLLHTLFPVRSPR</sequence>
<keyword evidence="6 7" id="KW-0472">Membrane</keyword>
<feature type="transmembrane region" description="Helical" evidence="9">
    <location>
        <begin position="40"/>
        <end position="60"/>
    </location>
</feature>
<dbReference type="PANTHER" id="PTHR31806">
    <property type="entry name" value="PURINE-CYTOSINE PERMEASE FCY2-RELATED"/>
    <property type="match status" value="1"/>
</dbReference>
<dbReference type="PIRSF" id="PIRSF002744">
    <property type="entry name" value="Pur-cyt_permease"/>
    <property type="match status" value="1"/>
</dbReference>
<name>A0ABY7B125_9PSEU</name>
<protein>
    <submittedName>
        <fullName evidence="10">Cytosine permease</fullName>
    </submittedName>
</protein>
<dbReference type="CDD" id="cd11484">
    <property type="entry name" value="SLC-NCS1sbd_CobB-like"/>
    <property type="match status" value="1"/>
</dbReference>
<evidence type="ECO:0000256" key="5">
    <source>
        <dbReference type="ARBA" id="ARBA00022989"/>
    </source>
</evidence>
<keyword evidence="5 9" id="KW-1133">Transmembrane helix</keyword>
<feature type="transmembrane region" description="Helical" evidence="9">
    <location>
        <begin position="111"/>
        <end position="134"/>
    </location>
</feature>
<feature type="transmembrane region" description="Helical" evidence="9">
    <location>
        <begin position="445"/>
        <end position="465"/>
    </location>
</feature>
<feature type="transmembrane region" description="Helical" evidence="9">
    <location>
        <begin position="66"/>
        <end position="90"/>
    </location>
</feature>
<evidence type="ECO:0000313" key="10">
    <source>
        <dbReference type="EMBL" id="WAL65995.1"/>
    </source>
</evidence>
<evidence type="ECO:0000256" key="6">
    <source>
        <dbReference type="ARBA" id="ARBA00023136"/>
    </source>
</evidence>
<feature type="transmembrane region" description="Helical" evidence="9">
    <location>
        <begin position="406"/>
        <end position="425"/>
    </location>
</feature>
<feature type="transmembrane region" description="Helical" evidence="9">
    <location>
        <begin position="181"/>
        <end position="198"/>
    </location>
</feature>
<evidence type="ECO:0000256" key="3">
    <source>
        <dbReference type="ARBA" id="ARBA00022448"/>
    </source>
</evidence>
<feature type="transmembrane region" description="Helical" evidence="9">
    <location>
        <begin position="218"/>
        <end position="240"/>
    </location>
</feature>
<dbReference type="Proteomes" id="UP001163203">
    <property type="component" value="Chromosome"/>
</dbReference>
<comment type="subcellular location">
    <subcellularLocation>
        <location evidence="1">Membrane</location>
        <topology evidence="1">Multi-pass membrane protein</topology>
    </subcellularLocation>
</comment>
<keyword evidence="3 7" id="KW-0813">Transport</keyword>
<evidence type="ECO:0000256" key="9">
    <source>
        <dbReference type="SAM" id="Phobius"/>
    </source>
</evidence>
<feature type="transmembrane region" description="Helical" evidence="9">
    <location>
        <begin position="336"/>
        <end position="354"/>
    </location>
</feature>
<evidence type="ECO:0000256" key="2">
    <source>
        <dbReference type="ARBA" id="ARBA00008974"/>
    </source>
</evidence>
<evidence type="ECO:0000256" key="4">
    <source>
        <dbReference type="ARBA" id="ARBA00022692"/>
    </source>
</evidence>
<keyword evidence="4 9" id="KW-0812">Transmembrane</keyword>
<dbReference type="InterPro" id="IPR001248">
    <property type="entry name" value="Pur-cyt_permease"/>
</dbReference>
<dbReference type="Pfam" id="PF02133">
    <property type="entry name" value="Transp_cyt_pur"/>
    <property type="match status" value="1"/>
</dbReference>
<dbReference type="InterPro" id="IPR026030">
    <property type="entry name" value="Pur-cyt_permease_Fcy2/21/22"/>
</dbReference>
<organism evidence="10 11">
    <name type="scientific">Amycolatopsis cynarae</name>
    <dbReference type="NCBI Taxonomy" id="2995223"/>
    <lineage>
        <taxon>Bacteria</taxon>
        <taxon>Bacillati</taxon>
        <taxon>Actinomycetota</taxon>
        <taxon>Actinomycetes</taxon>
        <taxon>Pseudonocardiales</taxon>
        <taxon>Pseudonocardiaceae</taxon>
        <taxon>Amycolatopsis</taxon>
    </lineage>
</organism>
<feature type="transmembrane region" description="Helical" evidence="9">
    <location>
        <begin position="261"/>
        <end position="282"/>
    </location>
</feature>
<dbReference type="PANTHER" id="PTHR31806:SF1">
    <property type="entry name" value="PURINE-CYTOSINE PERMEASE FCY2-RELATED"/>
    <property type="match status" value="1"/>
</dbReference>
<dbReference type="RefSeq" id="WP_268756139.1">
    <property type="nucleotide sequence ID" value="NZ_CP113836.1"/>
</dbReference>
<dbReference type="Gene3D" id="1.10.4160.10">
    <property type="entry name" value="Hydantoin permease"/>
    <property type="match status" value="1"/>
</dbReference>
<dbReference type="EMBL" id="CP113836">
    <property type="protein sequence ID" value="WAL65995.1"/>
    <property type="molecule type" value="Genomic_DNA"/>
</dbReference>
<feature type="transmembrane region" description="Helical" evidence="9">
    <location>
        <begin position="154"/>
        <end position="174"/>
    </location>
</feature>
<evidence type="ECO:0000313" key="11">
    <source>
        <dbReference type="Proteomes" id="UP001163203"/>
    </source>
</evidence>
<comment type="similarity">
    <text evidence="2 7">Belongs to the purine-cytosine permease (2.A.39) family.</text>
</comment>